<comment type="caution">
    <text evidence="4">The sequence shown here is derived from an EMBL/GenBank/DDBJ whole genome shotgun (WGS) entry which is preliminary data.</text>
</comment>
<evidence type="ECO:0000313" key="4">
    <source>
        <dbReference type="EMBL" id="CAD8068553.1"/>
    </source>
</evidence>
<dbReference type="PANTHER" id="PTHR12499:SF0">
    <property type="entry name" value="OPTIC ATROPHY 3 PROTEIN"/>
    <property type="match status" value="1"/>
</dbReference>
<dbReference type="OMA" id="KFKHANT"/>
<keyword evidence="2 3" id="KW-0175">Coiled coil</keyword>
<dbReference type="Proteomes" id="UP000688137">
    <property type="component" value="Unassembled WGS sequence"/>
</dbReference>
<sequence>MIPFKKLVALFIRTFSKPVANIIKRYALNNNNNRSYGRRIVRNGFIFLGNKYNAFDVYLERASIGQSNQQFFIKPLTDEAAFMKGTDLFSDLFIYSCVLGLPLYEIIRQSNESAKKEAIQDEKLNKLSKEVEELELIESKIKEKQLQLAQLDTKLIEQISQTSYQFQQQILNISNDLNKNQ</sequence>
<comment type="similarity">
    <text evidence="1">Belongs to the OPA3 family.</text>
</comment>
<evidence type="ECO:0000256" key="3">
    <source>
        <dbReference type="SAM" id="Coils"/>
    </source>
</evidence>
<dbReference type="EMBL" id="CAJJDM010000041">
    <property type="protein sequence ID" value="CAD8068553.1"/>
    <property type="molecule type" value="Genomic_DNA"/>
</dbReference>
<dbReference type="GO" id="GO:0019216">
    <property type="term" value="P:regulation of lipid metabolic process"/>
    <property type="evidence" value="ECO:0007669"/>
    <property type="project" value="TreeGrafter"/>
</dbReference>
<accession>A0A8S1LSP8</accession>
<evidence type="ECO:0000313" key="5">
    <source>
        <dbReference type="Proteomes" id="UP000688137"/>
    </source>
</evidence>
<organism evidence="4 5">
    <name type="scientific">Paramecium primaurelia</name>
    <dbReference type="NCBI Taxonomy" id="5886"/>
    <lineage>
        <taxon>Eukaryota</taxon>
        <taxon>Sar</taxon>
        <taxon>Alveolata</taxon>
        <taxon>Ciliophora</taxon>
        <taxon>Intramacronucleata</taxon>
        <taxon>Oligohymenophorea</taxon>
        <taxon>Peniculida</taxon>
        <taxon>Parameciidae</taxon>
        <taxon>Paramecium</taxon>
    </lineage>
</organism>
<dbReference type="InterPro" id="IPR010754">
    <property type="entry name" value="OPA3-like"/>
</dbReference>
<name>A0A8S1LSP8_PARPR</name>
<dbReference type="Pfam" id="PF07047">
    <property type="entry name" value="OPA3"/>
    <property type="match status" value="1"/>
</dbReference>
<dbReference type="AlphaFoldDB" id="A0A8S1LSP8"/>
<dbReference type="PANTHER" id="PTHR12499">
    <property type="entry name" value="OPTIC ATROPHY 3 PROTEIN OPA3"/>
    <property type="match status" value="1"/>
</dbReference>
<proteinExistence type="inferred from homology"/>
<protein>
    <submittedName>
        <fullName evidence="4">Uncharacterized protein</fullName>
    </submittedName>
</protein>
<evidence type="ECO:0000256" key="2">
    <source>
        <dbReference type="ARBA" id="ARBA00023054"/>
    </source>
</evidence>
<dbReference type="GO" id="GO:0005739">
    <property type="term" value="C:mitochondrion"/>
    <property type="evidence" value="ECO:0007669"/>
    <property type="project" value="TreeGrafter"/>
</dbReference>
<keyword evidence="5" id="KW-1185">Reference proteome</keyword>
<reference evidence="4" key="1">
    <citation type="submission" date="2021-01" db="EMBL/GenBank/DDBJ databases">
        <authorList>
            <consortium name="Genoscope - CEA"/>
            <person name="William W."/>
        </authorList>
    </citation>
    <scope>NUCLEOTIDE SEQUENCE</scope>
</reference>
<feature type="coiled-coil region" evidence="3">
    <location>
        <begin position="117"/>
        <end position="154"/>
    </location>
</feature>
<gene>
    <name evidence="4" type="ORF">PPRIM_AZ9-3.1.T0420217</name>
</gene>
<evidence type="ECO:0000256" key="1">
    <source>
        <dbReference type="ARBA" id="ARBA00007584"/>
    </source>
</evidence>